<evidence type="ECO:0000313" key="3">
    <source>
        <dbReference type="EMBL" id="KAG0541182.1"/>
    </source>
</evidence>
<organism evidence="3 4">
    <name type="scientific">Sorghum bicolor</name>
    <name type="common">Sorghum</name>
    <name type="synonym">Sorghum vulgare</name>
    <dbReference type="NCBI Taxonomy" id="4558"/>
    <lineage>
        <taxon>Eukaryota</taxon>
        <taxon>Viridiplantae</taxon>
        <taxon>Streptophyta</taxon>
        <taxon>Embryophyta</taxon>
        <taxon>Tracheophyta</taxon>
        <taxon>Spermatophyta</taxon>
        <taxon>Magnoliopsida</taxon>
        <taxon>Liliopsida</taxon>
        <taxon>Poales</taxon>
        <taxon>Poaceae</taxon>
        <taxon>PACMAD clade</taxon>
        <taxon>Panicoideae</taxon>
        <taxon>Andropogonodae</taxon>
        <taxon>Andropogoneae</taxon>
        <taxon>Sorghinae</taxon>
        <taxon>Sorghum</taxon>
    </lineage>
</organism>
<sequence length="360" mass="38912">MMMGRRRAGMAVAVAVAVLLALSSSCGVASARGPTRTRKPPAKKTLPAGQKPPAKSKFFPLTPGRFGHKRNYEASCADEGGPSCYVGCPSDCPKSCLVFCEYCLAFCACDLRPGTSCGDPRFTGGDGNTFYFHGNKDQDFCIVSDADLHINAHFIGNHNPALNRDFTWVQALGVTFRGGGDDNHHRFYVGARRAVEWDEEEDHIQVTLDGEPVDVDAVRNARWSSKALPGLSVRRTKDVNAVTVELDGVFAISAGAVPITDEDDRVHRYGKTGRDSLVHLDLGFQFHNLTGDVDGVLGQTYRPGYVTKLNITANMPIMGGAPNYRSAGLFSTDCAVSRFHRRDRDDAAIAAASVVTTYAS</sequence>
<dbReference type="PROSITE" id="PS51257">
    <property type="entry name" value="PROKAR_LIPOPROTEIN"/>
    <property type="match status" value="1"/>
</dbReference>
<evidence type="ECO:0000256" key="2">
    <source>
        <dbReference type="SAM" id="SignalP"/>
    </source>
</evidence>
<comment type="caution">
    <text evidence="3">The sequence shown here is derived from an EMBL/GenBank/DDBJ whole genome shotgun (WGS) entry which is preliminary data.</text>
</comment>
<accession>A0A921UQS8</accession>
<reference evidence="3" key="1">
    <citation type="journal article" date="2019" name="BMC Genomics">
        <title>A new reference genome for Sorghum bicolor reveals high levels of sequence similarity between sweet and grain genotypes: implications for the genetics of sugar metabolism.</title>
        <authorList>
            <person name="Cooper E.A."/>
            <person name="Brenton Z.W."/>
            <person name="Flinn B.S."/>
            <person name="Jenkins J."/>
            <person name="Shu S."/>
            <person name="Flowers D."/>
            <person name="Luo F."/>
            <person name="Wang Y."/>
            <person name="Xia P."/>
            <person name="Barry K."/>
            <person name="Daum C."/>
            <person name="Lipzen A."/>
            <person name="Yoshinaga Y."/>
            <person name="Schmutz J."/>
            <person name="Saski C."/>
            <person name="Vermerris W."/>
            <person name="Kresovich S."/>
        </authorList>
    </citation>
    <scope>NUCLEOTIDE SEQUENCE</scope>
</reference>
<reference evidence="3" key="2">
    <citation type="submission" date="2020-10" db="EMBL/GenBank/DDBJ databases">
        <authorList>
            <person name="Cooper E.A."/>
            <person name="Brenton Z.W."/>
            <person name="Flinn B.S."/>
            <person name="Jenkins J."/>
            <person name="Shu S."/>
            <person name="Flowers D."/>
            <person name="Luo F."/>
            <person name="Wang Y."/>
            <person name="Xia P."/>
            <person name="Barry K."/>
            <person name="Daum C."/>
            <person name="Lipzen A."/>
            <person name="Yoshinaga Y."/>
            <person name="Schmutz J."/>
            <person name="Saski C."/>
            <person name="Vermerris W."/>
            <person name="Kresovich S."/>
        </authorList>
    </citation>
    <scope>NUCLEOTIDE SEQUENCE</scope>
</reference>
<protein>
    <submittedName>
        <fullName evidence="3">Uncharacterized protein</fullName>
    </submittedName>
</protein>
<gene>
    <name evidence="3" type="ORF">BDA96_03G474300</name>
</gene>
<name>A0A921UQS8_SORBI</name>
<dbReference type="PANTHER" id="PTHR31656">
    <property type="entry name" value="ROOT CAP DOMAIN-CONTAINING PROTEIN"/>
    <property type="match status" value="1"/>
</dbReference>
<feature type="chain" id="PRO_5037632545" evidence="2">
    <location>
        <begin position="32"/>
        <end position="360"/>
    </location>
</feature>
<feature type="region of interest" description="Disordered" evidence="1">
    <location>
        <begin position="29"/>
        <end position="55"/>
    </location>
</feature>
<dbReference type="Proteomes" id="UP000807115">
    <property type="component" value="Chromosome 3"/>
</dbReference>
<dbReference type="EMBL" id="CM027682">
    <property type="protein sequence ID" value="KAG0541182.1"/>
    <property type="molecule type" value="Genomic_DNA"/>
</dbReference>
<dbReference type="InterPro" id="IPR009646">
    <property type="entry name" value="Root_cap"/>
</dbReference>
<evidence type="ECO:0000256" key="1">
    <source>
        <dbReference type="SAM" id="MobiDB-lite"/>
    </source>
</evidence>
<dbReference type="Pfam" id="PF06830">
    <property type="entry name" value="Root_cap"/>
    <property type="match status" value="1"/>
</dbReference>
<feature type="signal peptide" evidence="2">
    <location>
        <begin position="1"/>
        <end position="31"/>
    </location>
</feature>
<proteinExistence type="predicted"/>
<dbReference type="AlphaFoldDB" id="A0A921UQS8"/>
<keyword evidence="2" id="KW-0732">Signal</keyword>
<evidence type="ECO:0000313" key="4">
    <source>
        <dbReference type="Proteomes" id="UP000807115"/>
    </source>
</evidence>